<name>K8ELA9_9CHLO</name>
<reference evidence="1 2" key="1">
    <citation type="submission" date="2011-10" db="EMBL/GenBank/DDBJ databases">
        <authorList>
            <person name="Genoscope - CEA"/>
        </authorList>
    </citation>
    <scope>NUCLEOTIDE SEQUENCE [LARGE SCALE GENOMIC DNA]</scope>
    <source>
        <strain evidence="1 2">RCC 1105</strain>
    </source>
</reference>
<dbReference type="AlphaFoldDB" id="K8ELA9"/>
<sequence length="290" mass="32600">MHPGAFADDLWLLSRVESLLDCLTDESKIQKKKFGSKAKGELSRDFVSVIRGVRPAFMLDYAPLMTKEDIELISKKLNEDVLIPLSRSRGRGGEEEEGVLLKVCSILDTVVFVTLGEDEELLSHDMPILVDLDQENARARKMTPLEITVMTACRAKISSNSGVNIDESDLGEGAIPPQTFVGWMLGYPILYYYGSNKKYESEEEKEQIANVTARKLSLCSLVKVECINDKDEVMYGFTYPESLIEDALVKEALKRWMDGIEKEQKEQRQQEHAIGLSVRVTHRGPSPIAL</sequence>
<dbReference type="KEGG" id="bpg:Bathy12g01260"/>
<dbReference type="GeneID" id="19012679"/>
<dbReference type="Proteomes" id="UP000198341">
    <property type="component" value="Chromosome 12"/>
</dbReference>
<dbReference type="RefSeq" id="XP_007509887.1">
    <property type="nucleotide sequence ID" value="XM_007509825.1"/>
</dbReference>
<evidence type="ECO:0000313" key="1">
    <source>
        <dbReference type="EMBL" id="CCO19002.1"/>
    </source>
</evidence>
<dbReference type="PANTHER" id="PTHR31366:SF2">
    <property type="entry name" value="UPF0739 PROTEIN C1ORF74"/>
    <property type="match status" value="1"/>
</dbReference>
<protein>
    <submittedName>
        <fullName evidence="1">Uncharacterized protein</fullName>
    </submittedName>
</protein>
<dbReference type="InterPro" id="IPR027850">
    <property type="entry name" value="DUF4504"/>
</dbReference>
<evidence type="ECO:0000313" key="2">
    <source>
        <dbReference type="Proteomes" id="UP000198341"/>
    </source>
</evidence>
<keyword evidence="2" id="KW-1185">Reference proteome</keyword>
<gene>
    <name evidence="1" type="ordered locus">Bathy12g01260</name>
</gene>
<organism evidence="1 2">
    <name type="scientific">Bathycoccus prasinos</name>
    <dbReference type="NCBI Taxonomy" id="41875"/>
    <lineage>
        <taxon>Eukaryota</taxon>
        <taxon>Viridiplantae</taxon>
        <taxon>Chlorophyta</taxon>
        <taxon>Mamiellophyceae</taxon>
        <taxon>Mamiellales</taxon>
        <taxon>Bathycoccaceae</taxon>
        <taxon>Bathycoccus</taxon>
    </lineage>
</organism>
<dbReference type="Pfam" id="PF14953">
    <property type="entry name" value="DUF4504"/>
    <property type="match status" value="1"/>
</dbReference>
<proteinExistence type="predicted"/>
<dbReference type="PANTHER" id="PTHR31366">
    <property type="entry name" value="UPF0739 PROTEIN C1ORF74"/>
    <property type="match status" value="1"/>
</dbReference>
<accession>K8ELA9</accession>
<dbReference type="EMBL" id="FO082267">
    <property type="protein sequence ID" value="CCO19002.1"/>
    <property type="molecule type" value="Genomic_DNA"/>
</dbReference>